<dbReference type="Gene3D" id="3.30.70.100">
    <property type="match status" value="1"/>
</dbReference>
<dbReference type="InterPro" id="IPR017969">
    <property type="entry name" value="Heavy-metal-associated_CS"/>
</dbReference>
<keyword evidence="1" id="KW-0479">Metal-binding</keyword>
<dbReference type="Proteomes" id="UP000599879">
    <property type="component" value="Unassembled WGS sequence"/>
</dbReference>
<reference evidence="4" key="3">
    <citation type="submission" date="2021-06" db="EMBL/GenBank/DDBJ databases">
        <title>Updating the genus Pseudomonas: Description of 43 new species and partition of the Pseudomonas putida group.</title>
        <authorList>
            <person name="Girard L."/>
            <person name="Lood C."/>
            <person name="Vandamme P."/>
            <person name="Rokni-Zadeh H."/>
            <person name="Van Noort V."/>
            <person name="Hofte M."/>
            <person name="Lavigne R."/>
            <person name="De Mot R."/>
        </authorList>
    </citation>
    <scope>NUCLEOTIDE SEQUENCE</scope>
    <source>
        <strain evidence="4">SWRI10</strain>
    </source>
</reference>
<accession>A0A923G2M3</accession>
<evidence type="ECO:0000313" key="4">
    <source>
        <dbReference type="EMBL" id="MBV4539265.1"/>
    </source>
</evidence>
<dbReference type="PROSITE" id="PS01047">
    <property type="entry name" value="HMA_1"/>
    <property type="match status" value="1"/>
</dbReference>
<sequence>MQVFNVQGMTCGHCVKAVTAAVQGQDPAAKVEVDLAAKQVRVQSQVGVEQILAAIRDEGYPAEVA</sequence>
<dbReference type="Pfam" id="PF00403">
    <property type="entry name" value="HMA"/>
    <property type="match status" value="1"/>
</dbReference>
<proteinExistence type="predicted"/>
<evidence type="ECO:0000259" key="2">
    <source>
        <dbReference type="PROSITE" id="PS50846"/>
    </source>
</evidence>
<dbReference type="SUPFAM" id="SSF55008">
    <property type="entry name" value="HMA, heavy metal-associated domain"/>
    <property type="match status" value="1"/>
</dbReference>
<reference evidence="3" key="1">
    <citation type="journal article" date="2020" name="Microorganisms">
        <title>Reliable Identification of Environmental Pseudomonas Isolates Using the rpoD Gene.</title>
        <authorList>
            <consortium name="The Broad Institute Genome Sequencing Platform"/>
            <person name="Girard L."/>
            <person name="Lood C."/>
            <person name="Rokni-Zadeh H."/>
            <person name="van Noort V."/>
            <person name="Lavigne R."/>
            <person name="De Mot R."/>
        </authorList>
    </citation>
    <scope>NUCLEOTIDE SEQUENCE</scope>
    <source>
        <strain evidence="3">SWRI10</strain>
    </source>
</reference>
<dbReference type="GO" id="GO:0046872">
    <property type="term" value="F:metal ion binding"/>
    <property type="evidence" value="ECO:0007669"/>
    <property type="project" value="UniProtKB-KW"/>
</dbReference>
<dbReference type="AlphaFoldDB" id="A0A923G2M3"/>
<evidence type="ECO:0000256" key="1">
    <source>
        <dbReference type="ARBA" id="ARBA00022723"/>
    </source>
</evidence>
<dbReference type="RefSeq" id="WP_186555494.1">
    <property type="nucleotide sequence ID" value="NZ_JABWRE020000002.1"/>
</dbReference>
<name>A0A923G2M3_9PSED</name>
<dbReference type="EMBL" id="JABWRE010000010">
    <property type="protein sequence ID" value="MBC3441933.1"/>
    <property type="molecule type" value="Genomic_DNA"/>
</dbReference>
<reference evidence="3" key="2">
    <citation type="submission" date="2020-07" db="EMBL/GenBank/DDBJ databases">
        <authorList>
            <person name="Lood C."/>
            <person name="Girard L."/>
        </authorList>
    </citation>
    <scope>NUCLEOTIDE SEQUENCE</scope>
    <source>
        <strain evidence="3">SWRI10</strain>
    </source>
</reference>
<organism evidence="3">
    <name type="scientific">Pseudomonas urmiensis</name>
    <dbReference type="NCBI Taxonomy" id="2745493"/>
    <lineage>
        <taxon>Bacteria</taxon>
        <taxon>Pseudomonadati</taxon>
        <taxon>Pseudomonadota</taxon>
        <taxon>Gammaproteobacteria</taxon>
        <taxon>Pseudomonadales</taxon>
        <taxon>Pseudomonadaceae</taxon>
        <taxon>Pseudomonas</taxon>
    </lineage>
</organism>
<dbReference type="InterPro" id="IPR036163">
    <property type="entry name" value="HMA_dom_sf"/>
</dbReference>
<comment type="caution">
    <text evidence="3">The sequence shown here is derived from an EMBL/GenBank/DDBJ whole genome shotgun (WGS) entry which is preliminary data.</text>
</comment>
<protein>
    <submittedName>
        <fullName evidence="4">Cation transporter</fullName>
    </submittedName>
    <submittedName>
        <fullName evidence="3">Heavy-metal-associated domain-containing protein</fullName>
    </submittedName>
</protein>
<dbReference type="CDD" id="cd00371">
    <property type="entry name" value="HMA"/>
    <property type="match status" value="1"/>
</dbReference>
<feature type="domain" description="HMA" evidence="2">
    <location>
        <begin position="1"/>
        <end position="63"/>
    </location>
</feature>
<dbReference type="PROSITE" id="PS50846">
    <property type="entry name" value="HMA_2"/>
    <property type="match status" value="1"/>
</dbReference>
<gene>
    <name evidence="4" type="ORF">HU737_025220</name>
    <name evidence="3" type="ORF">HU737_14680</name>
</gene>
<dbReference type="EMBL" id="JABWRE020000002">
    <property type="protein sequence ID" value="MBV4539265.1"/>
    <property type="molecule type" value="Genomic_DNA"/>
</dbReference>
<dbReference type="InterPro" id="IPR006121">
    <property type="entry name" value="HMA_dom"/>
</dbReference>
<evidence type="ECO:0000313" key="3">
    <source>
        <dbReference type="EMBL" id="MBC3441933.1"/>
    </source>
</evidence>